<organism evidence="6 7">
    <name type="scientific">Rhodopseudomonas julia</name>
    <dbReference type="NCBI Taxonomy" id="200617"/>
    <lineage>
        <taxon>Bacteria</taxon>
        <taxon>Pseudomonadati</taxon>
        <taxon>Pseudomonadota</taxon>
        <taxon>Alphaproteobacteria</taxon>
        <taxon>Hyphomicrobiales</taxon>
        <taxon>Nitrobacteraceae</taxon>
        <taxon>Rhodopseudomonas</taxon>
    </lineage>
</organism>
<dbReference type="EMBL" id="JAUSUK010000001">
    <property type="protein sequence ID" value="MDQ0324531.1"/>
    <property type="molecule type" value="Genomic_DNA"/>
</dbReference>
<dbReference type="Proteomes" id="UP001230253">
    <property type="component" value="Unassembled WGS sequence"/>
</dbReference>
<keyword evidence="1" id="KW-1188">Viral release from host cell</keyword>
<evidence type="ECO:0000256" key="2">
    <source>
        <dbReference type="ARBA" id="ARBA00022670"/>
    </source>
</evidence>
<evidence type="ECO:0000259" key="5">
    <source>
        <dbReference type="Pfam" id="PF04586"/>
    </source>
</evidence>
<sequence>MRALARHGPDILPATAALRESLQEIGADGRFSGYASLFGRRDMAGDMVMPGAFASSLKARGAAGIRMLFQHDPAEPIGVWEEIAEDRRGLFVRGRLTLDVARAREVHALLKAGGLDGLSIGYRTLRGRKDRRAGIRRLYEIDLWEVSIVTFPMLTEARIVSVKTSEAGLSARFLDAARRLTPARPKAAGPKAVGPKAARIAGGRPAFS</sequence>
<dbReference type="InterPro" id="IPR054613">
    <property type="entry name" value="Peptidase_S78_dom"/>
</dbReference>
<keyword evidence="2 6" id="KW-0645">Protease</keyword>
<keyword evidence="7" id="KW-1185">Reference proteome</keyword>
<protein>
    <submittedName>
        <fullName evidence="6">HK97 family phage prohead protease</fullName>
    </submittedName>
</protein>
<dbReference type="Pfam" id="PF04586">
    <property type="entry name" value="Peptidase_S78"/>
    <property type="match status" value="1"/>
</dbReference>
<keyword evidence="3" id="KW-0378">Hydrolase</keyword>
<proteinExistence type="predicted"/>
<feature type="domain" description="Prohead serine protease" evidence="5">
    <location>
        <begin position="26"/>
        <end position="164"/>
    </location>
</feature>
<dbReference type="RefSeq" id="WP_307152808.1">
    <property type="nucleotide sequence ID" value="NZ_JAUSUK010000001.1"/>
</dbReference>
<comment type="caution">
    <text evidence="6">The sequence shown here is derived from an EMBL/GenBank/DDBJ whole genome shotgun (WGS) entry which is preliminary data.</text>
</comment>
<evidence type="ECO:0000313" key="7">
    <source>
        <dbReference type="Proteomes" id="UP001230253"/>
    </source>
</evidence>
<evidence type="ECO:0000256" key="4">
    <source>
        <dbReference type="SAM" id="MobiDB-lite"/>
    </source>
</evidence>
<evidence type="ECO:0000256" key="3">
    <source>
        <dbReference type="ARBA" id="ARBA00022801"/>
    </source>
</evidence>
<gene>
    <name evidence="6" type="ORF">J2R99_000380</name>
</gene>
<dbReference type="InterPro" id="IPR006433">
    <property type="entry name" value="Prohead_protease"/>
</dbReference>
<name>A0ABU0C3L3_9BRAD</name>
<feature type="compositionally biased region" description="Low complexity" evidence="4">
    <location>
        <begin position="184"/>
        <end position="199"/>
    </location>
</feature>
<dbReference type="SUPFAM" id="SSF50789">
    <property type="entry name" value="Herpes virus serine proteinase, assemblin"/>
    <property type="match status" value="1"/>
</dbReference>
<dbReference type="GO" id="GO:0006508">
    <property type="term" value="P:proteolysis"/>
    <property type="evidence" value="ECO:0007669"/>
    <property type="project" value="UniProtKB-KW"/>
</dbReference>
<dbReference type="GO" id="GO:0008233">
    <property type="term" value="F:peptidase activity"/>
    <property type="evidence" value="ECO:0007669"/>
    <property type="project" value="UniProtKB-KW"/>
</dbReference>
<evidence type="ECO:0000313" key="6">
    <source>
        <dbReference type="EMBL" id="MDQ0324531.1"/>
    </source>
</evidence>
<feature type="region of interest" description="Disordered" evidence="4">
    <location>
        <begin position="184"/>
        <end position="208"/>
    </location>
</feature>
<accession>A0ABU0C3L3</accession>
<reference evidence="6 7" key="1">
    <citation type="submission" date="2023-07" db="EMBL/GenBank/DDBJ databases">
        <title>Genomic Encyclopedia of Type Strains, Phase IV (KMG-IV): sequencing the most valuable type-strain genomes for metagenomic binning, comparative biology and taxonomic classification.</title>
        <authorList>
            <person name="Goeker M."/>
        </authorList>
    </citation>
    <scope>NUCLEOTIDE SEQUENCE [LARGE SCALE GENOMIC DNA]</scope>
    <source>
        <strain evidence="6 7">DSM 11549</strain>
    </source>
</reference>
<dbReference type="NCBIfam" id="TIGR01543">
    <property type="entry name" value="proheadase_HK97"/>
    <property type="match status" value="1"/>
</dbReference>
<evidence type="ECO:0000256" key="1">
    <source>
        <dbReference type="ARBA" id="ARBA00022612"/>
    </source>
</evidence>